<reference evidence="1 2" key="1">
    <citation type="submission" date="2016-02" db="EMBL/GenBank/DDBJ databases">
        <title>Complete genome sequence of Geobacillus subterraneus KCTC 3922T.</title>
        <authorList>
            <person name="Lee D.-W."/>
            <person name="Lee Y.-J."/>
            <person name="Lee S.-J."/>
            <person name="Park G.-S."/>
            <person name="Lee S.-J."/>
            <person name="Shin J.-H."/>
        </authorList>
    </citation>
    <scope>NUCLEOTIDE SEQUENCE [LARGE SCALE GENOMIC DNA]</scope>
    <source>
        <strain evidence="1 2">KCTC 3922</strain>
    </source>
</reference>
<evidence type="ECO:0000313" key="2">
    <source>
        <dbReference type="Proteomes" id="UP000076226"/>
    </source>
</evidence>
<sequence>MIGGSLLLIFLTLFIVALYRRYGPVKGVLCLSVDQVSNHLLIVDLRDYNEINDRMFRHALHIPVAYIKRQLSSIPRQPLHVVAQDVVEKNIGIRLLRRYGYEVKSYSIAACDCRTRRRANRWNTIKKSKTA</sequence>
<keyword evidence="2" id="KW-1185">Reference proteome</keyword>
<dbReference type="RefSeq" id="WP_063165670.1">
    <property type="nucleotide sequence ID" value="NZ_CP014342.1"/>
</dbReference>
<dbReference type="InterPro" id="IPR036873">
    <property type="entry name" value="Rhodanese-like_dom_sf"/>
</dbReference>
<dbReference type="Gene3D" id="3.40.250.10">
    <property type="entry name" value="Rhodanese-like domain"/>
    <property type="match status" value="1"/>
</dbReference>
<dbReference type="SUPFAM" id="SSF52821">
    <property type="entry name" value="Rhodanese/Cell cycle control phosphatase"/>
    <property type="match status" value="1"/>
</dbReference>
<evidence type="ECO:0000313" key="1">
    <source>
        <dbReference type="EMBL" id="AMX83339.1"/>
    </source>
</evidence>
<dbReference type="EMBL" id="CP014342">
    <property type="protein sequence ID" value="AMX83339.1"/>
    <property type="molecule type" value="Genomic_DNA"/>
</dbReference>
<name>A0ABM6AAN3_9BACL</name>
<protein>
    <submittedName>
        <fullName evidence="1">Rhodanese</fullName>
    </submittedName>
</protein>
<dbReference type="Proteomes" id="UP000076226">
    <property type="component" value="Chromosome"/>
</dbReference>
<accession>A0ABM6AAN3</accession>
<dbReference type="GeneID" id="32408041"/>
<organism evidence="1 2">
    <name type="scientific">Geobacillus subterraneus</name>
    <dbReference type="NCBI Taxonomy" id="129338"/>
    <lineage>
        <taxon>Bacteria</taxon>
        <taxon>Bacillati</taxon>
        <taxon>Bacillota</taxon>
        <taxon>Bacilli</taxon>
        <taxon>Bacillales</taxon>
        <taxon>Anoxybacillaceae</taxon>
        <taxon>Geobacillus</taxon>
    </lineage>
</organism>
<proteinExistence type="predicted"/>
<gene>
    <name evidence="1" type="ORF">GS3922_06390</name>
</gene>